<feature type="region of interest" description="Disordered" evidence="1">
    <location>
        <begin position="60"/>
        <end position="83"/>
    </location>
</feature>
<reference evidence="2" key="1">
    <citation type="submission" date="2014-11" db="EMBL/GenBank/DDBJ databases">
        <authorList>
            <person name="Otto D Thomas"/>
            <person name="Naeem Raeece"/>
        </authorList>
    </citation>
    <scope>NUCLEOTIDE SEQUENCE</scope>
</reference>
<evidence type="ECO:0000256" key="1">
    <source>
        <dbReference type="SAM" id="MobiDB-lite"/>
    </source>
</evidence>
<protein>
    <submittedName>
        <fullName evidence="2">Uncharacterized protein</fullName>
    </submittedName>
</protein>
<organism evidence="2">
    <name type="scientific">Chromera velia CCMP2878</name>
    <dbReference type="NCBI Taxonomy" id="1169474"/>
    <lineage>
        <taxon>Eukaryota</taxon>
        <taxon>Sar</taxon>
        <taxon>Alveolata</taxon>
        <taxon>Colpodellida</taxon>
        <taxon>Chromeraceae</taxon>
        <taxon>Chromera</taxon>
    </lineage>
</organism>
<name>A0A0G4HH87_9ALVE</name>
<dbReference type="EMBL" id="CDMZ01002693">
    <property type="protein sequence ID" value="CEM43460.1"/>
    <property type="molecule type" value="Genomic_DNA"/>
</dbReference>
<dbReference type="GO" id="GO:0006801">
    <property type="term" value="P:superoxide metabolic process"/>
    <property type="evidence" value="ECO:0007669"/>
    <property type="project" value="InterPro"/>
</dbReference>
<proteinExistence type="predicted"/>
<dbReference type="InterPro" id="IPR036423">
    <property type="entry name" value="SOD-like_Cu/Zn_dom_sf"/>
</dbReference>
<gene>
    <name evidence="2" type="ORF">Cvel_6836</name>
</gene>
<feature type="compositionally biased region" description="Basic and acidic residues" evidence="1">
    <location>
        <begin position="65"/>
        <end position="83"/>
    </location>
</feature>
<accession>A0A0G4HH87</accession>
<sequence>MGSVNSYHHSYRQRGLSALQREGVSNAASQGILLGSIQVPSLDSAETSLECGDSLVEGSLGTHRITRDSVETSGRGDKGRAEADTREIAEGLELHSRPPKHGHLWASHSGEGDAETVVLEGEEEVEGSRQIEMTRQLVRYPQVLEDSAKQAIRKGAVCHLVRLQIEILFGESTGVACRVQGLHEEFEPSLSHTATFAEQGVNGTFNLTISEGSMSYSFRLLVDQAAFSSCDLKEEGLTYHIHSVWLHEDKLSGTFEECGAPKTAGHWDPTFACGSSSSQLKMADGSVNPECISYNKETANTPASVAAEYTCGFGGVCEVGDLSGKQGILYANGDEGVFEGSYTDALPEGVSVQTASEEFLADLQVPDQPAWASMVFHCAPTNARLFCAFFSH</sequence>
<dbReference type="VEuPathDB" id="CryptoDB:Cvel_6836"/>
<evidence type="ECO:0000313" key="2">
    <source>
        <dbReference type="EMBL" id="CEM43460.1"/>
    </source>
</evidence>
<dbReference type="Gene3D" id="2.60.40.200">
    <property type="entry name" value="Superoxide dismutase, copper/zinc binding domain"/>
    <property type="match status" value="1"/>
</dbReference>
<dbReference type="AlphaFoldDB" id="A0A0G4HH87"/>
<dbReference type="GO" id="GO:0046872">
    <property type="term" value="F:metal ion binding"/>
    <property type="evidence" value="ECO:0007669"/>
    <property type="project" value="InterPro"/>
</dbReference>